<dbReference type="RefSeq" id="WP_078487819.1">
    <property type="nucleotide sequence ID" value="NZ_MPRJ01000067.1"/>
</dbReference>
<keyword evidence="4" id="KW-1185">Reference proteome</keyword>
<dbReference type="AlphaFoldDB" id="A0A1T2KSR2"/>
<dbReference type="OrthoDB" id="9801469at2"/>
<proteinExistence type="inferred from homology"/>
<dbReference type="Proteomes" id="UP000190896">
    <property type="component" value="Unassembled WGS sequence"/>
</dbReference>
<organism evidence="3 4">
    <name type="scientific">Solemya velesiana gill symbiont</name>
    <dbReference type="NCBI Taxonomy" id="1918948"/>
    <lineage>
        <taxon>Bacteria</taxon>
        <taxon>Pseudomonadati</taxon>
        <taxon>Pseudomonadota</taxon>
        <taxon>Gammaproteobacteria</taxon>
        <taxon>sulfur-oxidizing symbionts</taxon>
    </lineage>
</organism>
<protein>
    <recommendedName>
        <fullName evidence="5">BolA family transcriptional regulator</fullName>
    </recommendedName>
</protein>
<comment type="similarity">
    <text evidence="1 2">Belongs to the BolA/IbaG family.</text>
</comment>
<gene>
    <name evidence="3" type="ORF">BOW51_09740</name>
</gene>
<dbReference type="PANTHER" id="PTHR46229">
    <property type="entry name" value="BOLA TRANSCRIPTION REGULATOR"/>
    <property type="match status" value="1"/>
</dbReference>
<evidence type="ECO:0000313" key="3">
    <source>
        <dbReference type="EMBL" id="OOZ35908.1"/>
    </source>
</evidence>
<evidence type="ECO:0000256" key="1">
    <source>
        <dbReference type="ARBA" id="ARBA00005578"/>
    </source>
</evidence>
<dbReference type="SUPFAM" id="SSF82657">
    <property type="entry name" value="BolA-like"/>
    <property type="match status" value="1"/>
</dbReference>
<dbReference type="InterPro" id="IPR002634">
    <property type="entry name" value="BolA"/>
</dbReference>
<dbReference type="InterPro" id="IPR050961">
    <property type="entry name" value="BolA/IbaG_stress_morph_reg"/>
</dbReference>
<accession>A0A1T2KSR2</accession>
<evidence type="ECO:0008006" key="5">
    <source>
        <dbReference type="Google" id="ProtNLM"/>
    </source>
</evidence>
<reference evidence="3 4" key="1">
    <citation type="submission" date="2016-11" db="EMBL/GenBank/DDBJ databases">
        <title>Mixed transmission modes and dynamic genome evolution in an obligate animal-bacterial symbiosis.</title>
        <authorList>
            <person name="Russell S.L."/>
            <person name="Corbett-Detig R.B."/>
            <person name="Cavanaugh C.M."/>
        </authorList>
    </citation>
    <scope>NUCLEOTIDE SEQUENCE [LARGE SCALE GENOMIC DNA]</scope>
    <source>
        <strain evidence="3">Se-Cadez</strain>
    </source>
</reference>
<dbReference type="InterPro" id="IPR036065">
    <property type="entry name" value="BolA-like_sf"/>
</dbReference>
<dbReference type="Gene3D" id="3.30.300.90">
    <property type="entry name" value="BolA-like"/>
    <property type="match status" value="1"/>
</dbReference>
<dbReference type="PANTHER" id="PTHR46229:SF2">
    <property type="entry name" value="BOLA-LIKE PROTEIN 1"/>
    <property type="match status" value="1"/>
</dbReference>
<evidence type="ECO:0000256" key="2">
    <source>
        <dbReference type="RuleBase" id="RU003860"/>
    </source>
</evidence>
<sequence length="79" mass="8815">MEHDAVKTLIEAGIPGCEVHVQGEGCDFSVEVISEAFKGMPLLKQHRMVKDTVKTQLESNELHAFSIKTYTPEKWASRG</sequence>
<name>A0A1T2KSR2_9GAMM</name>
<evidence type="ECO:0000313" key="4">
    <source>
        <dbReference type="Proteomes" id="UP000190896"/>
    </source>
</evidence>
<dbReference type="PIRSF" id="PIRSF003113">
    <property type="entry name" value="BolA"/>
    <property type="match status" value="1"/>
</dbReference>
<dbReference type="EMBL" id="MPRJ01000067">
    <property type="protein sequence ID" value="OOZ35908.1"/>
    <property type="molecule type" value="Genomic_DNA"/>
</dbReference>
<dbReference type="Pfam" id="PF01722">
    <property type="entry name" value="BolA"/>
    <property type="match status" value="1"/>
</dbReference>
<comment type="caution">
    <text evidence="3">The sequence shown here is derived from an EMBL/GenBank/DDBJ whole genome shotgun (WGS) entry which is preliminary data.</text>
</comment>